<name>A0AAI9K580_9FIRM</name>
<dbReference type="EMBL" id="BLYL01000007">
    <property type="protein sequence ID" value="GFO94401.1"/>
    <property type="molecule type" value="Genomic_DNA"/>
</dbReference>
<evidence type="ECO:0008006" key="5">
    <source>
        <dbReference type="Google" id="ProtNLM"/>
    </source>
</evidence>
<comment type="caution">
    <text evidence="3">The sequence shown here is derived from an EMBL/GenBank/DDBJ whole genome shotgun (WGS) entry which is preliminary data.</text>
</comment>
<evidence type="ECO:0000256" key="1">
    <source>
        <dbReference type="SAM" id="Coils"/>
    </source>
</evidence>
<keyword evidence="2" id="KW-0732">Signal</keyword>
<accession>A0AAI9K580</accession>
<dbReference type="AlphaFoldDB" id="A0AAI9K580"/>
<dbReference type="PROSITE" id="PS51257">
    <property type="entry name" value="PROKAR_LIPOPROTEIN"/>
    <property type="match status" value="1"/>
</dbReference>
<protein>
    <recommendedName>
        <fullName evidence="5">DUF3298 domain-containing protein</fullName>
    </recommendedName>
</protein>
<gene>
    <name evidence="3" type="ORF">COEU31_14470</name>
</gene>
<evidence type="ECO:0000256" key="2">
    <source>
        <dbReference type="SAM" id="SignalP"/>
    </source>
</evidence>
<keyword evidence="1" id="KW-0175">Coiled coil</keyword>
<reference evidence="3" key="1">
    <citation type="submission" date="2020-06" db="EMBL/GenBank/DDBJ databases">
        <title>Characterization of fructooligosaccharide metabolism and fructooligosaccharide-degrading enzymes in human commensal butyrate producers.</title>
        <authorList>
            <person name="Tanno H."/>
            <person name="Fujii T."/>
            <person name="Hirano K."/>
            <person name="Maeno S."/>
            <person name="Tonozuka T."/>
            <person name="Sakamoto M."/>
            <person name="Ohkuma M."/>
            <person name="Tochio T."/>
            <person name="Endo A."/>
        </authorList>
    </citation>
    <scope>NUCLEOTIDE SEQUENCE</scope>
    <source>
        <strain evidence="3">JCM 31265</strain>
    </source>
</reference>
<organism evidence="3 4">
    <name type="scientific">Coprococcus eutactus</name>
    <dbReference type="NCBI Taxonomy" id="33043"/>
    <lineage>
        <taxon>Bacteria</taxon>
        <taxon>Bacillati</taxon>
        <taxon>Bacillota</taxon>
        <taxon>Clostridia</taxon>
        <taxon>Lachnospirales</taxon>
        <taxon>Lachnospiraceae</taxon>
        <taxon>Coprococcus</taxon>
    </lineage>
</organism>
<feature type="coiled-coil region" evidence="1">
    <location>
        <begin position="125"/>
        <end position="171"/>
    </location>
</feature>
<evidence type="ECO:0000313" key="3">
    <source>
        <dbReference type="EMBL" id="GFO94401.1"/>
    </source>
</evidence>
<proteinExistence type="predicted"/>
<feature type="chain" id="PRO_5042523472" description="DUF3298 domain-containing protein" evidence="2">
    <location>
        <begin position="21"/>
        <end position="473"/>
    </location>
</feature>
<dbReference type="RefSeq" id="WP_055223770.1">
    <property type="nucleotide sequence ID" value="NZ_BLYL01000007.1"/>
</dbReference>
<sequence>MDKKKIMCAALISVMALSLAACGNKKVDYGMNGGSDDAADAGGISGQLDVPDSCDVTFDTGESKLSSITLKDDDIEIPDAGKVYKVGFDAVNAPCSGDELKTIISKLFDETSEVRWQSADAADSKEILDNTIEMYKSEIEKALANGDPGYAELLEVELVKYEEERKNMSDELPLATEYKLNEHYVAEKDGIQRIFMAASDAEDGDGYNNSYFTYDMTPEGEDKALVSEVPGTESTYEINVVGEDTYDGDEKNPITEDEGLGSAMKLLDNLGISGFACTETEEAVRAWTGGSYGEDICKKPDGYRFQFGRKIDGIDVVYSTDIDTVDSIDTDNLTYKGGVDKAVISVDKFGVVSSTVYVYADEDTFDKEEVKLLSWDEMIKAAGESIAKYYKDHPTNYGTVEFNDVELAYVPCADESGNKYFVPTWIFSQNEYNEDYRCDMPLQRVYINAIDGNYIDIVDNMKKMGMYEETGRK</sequence>
<dbReference type="Proteomes" id="UP000660047">
    <property type="component" value="Unassembled WGS sequence"/>
</dbReference>
<evidence type="ECO:0000313" key="4">
    <source>
        <dbReference type="Proteomes" id="UP000660047"/>
    </source>
</evidence>
<feature type="signal peptide" evidence="2">
    <location>
        <begin position="1"/>
        <end position="20"/>
    </location>
</feature>